<feature type="compositionally biased region" description="Low complexity" evidence="15">
    <location>
        <begin position="428"/>
        <end position="440"/>
    </location>
</feature>
<feature type="compositionally biased region" description="Basic and acidic residues" evidence="15">
    <location>
        <begin position="443"/>
        <end position="453"/>
    </location>
</feature>
<keyword evidence="5" id="KW-0832">Ubl conjugation</keyword>
<dbReference type="Proteomes" id="UP000001554">
    <property type="component" value="Chromosome 17"/>
</dbReference>
<feature type="region of interest" description="Disordered" evidence="15">
    <location>
        <begin position="1"/>
        <end position="93"/>
    </location>
</feature>
<evidence type="ECO:0000256" key="10">
    <source>
        <dbReference type="ARBA" id="ARBA00023242"/>
    </source>
</evidence>
<proteinExistence type="predicted"/>
<evidence type="ECO:0000256" key="3">
    <source>
        <dbReference type="ARBA" id="ARBA00022499"/>
    </source>
</evidence>
<dbReference type="PROSITE" id="PS01264">
    <property type="entry name" value="TBOX_2"/>
    <property type="match status" value="1"/>
</dbReference>
<evidence type="ECO:0000256" key="13">
    <source>
        <dbReference type="ARBA" id="ARBA00081928"/>
    </source>
</evidence>
<dbReference type="Pfam" id="PF00907">
    <property type="entry name" value="T-box"/>
    <property type="match status" value="1"/>
</dbReference>
<keyword evidence="2" id="KW-0678">Repressor</keyword>
<evidence type="ECO:0000313" key="18">
    <source>
        <dbReference type="RefSeq" id="XP_035658836.1"/>
    </source>
</evidence>
<feature type="compositionally biased region" description="Basic and acidic residues" evidence="15">
    <location>
        <begin position="568"/>
        <end position="582"/>
    </location>
</feature>
<dbReference type="InterPro" id="IPR046360">
    <property type="entry name" value="T-box_DNA-bd"/>
</dbReference>
<keyword evidence="17" id="KW-1185">Reference proteome</keyword>
<organism evidence="17 18">
    <name type="scientific">Branchiostoma floridae</name>
    <name type="common">Florida lancelet</name>
    <name type="synonym">Amphioxus</name>
    <dbReference type="NCBI Taxonomy" id="7739"/>
    <lineage>
        <taxon>Eukaryota</taxon>
        <taxon>Metazoa</taxon>
        <taxon>Chordata</taxon>
        <taxon>Cephalochordata</taxon>
        <taxon>Leptocardii</taxon>
        <taxon>Amphioxiformes</taxon>
        <taxon>Branchiostomatidae</taxon>
        <taxon>Branchiostoma</taxon>
    </lineage>
</organism>
<dbReference type="GO" id="GO:0001708">
    <property type="term" value="P:cell fate specification"/>
    <property type="evidence" value="ECO:0000318"/>
    <property type="project" value="GO_Central"/>
</dbReference>
<dbReference type="OrthoDB" id="7442607at2759"/>
<reference evidence="18" key="1">
    <citation type="journal article" date="2000" name="Genetics">
        <title>Phylogenetic analysis of T-Box genes demonstrates the importance of amphioxus for understanding evolution of the vertebrate genome.</title>
        <authorList>
            <person name="Ruvinsky I."/>
            <person name="Silver L.M."/>
            <person name="Gibson-Brown J.J."/>
        </authorList>
    </citation>
    <scope>NUCLEOTIDE SEQUENCE</scope>
</reference>
<dbReference type="GO" id="GO:0005634">
    <property type="term" value="C:nucleus"/>
    <property type="evidence" value="ECO:0000318"/>
    <property type="project" value="GO_Central"/>
</dbReference>
<dbReference type="InterPro" id="IPR001699">
    <property type="entry name" value="TF_T-box"/>
</dbReference>
<accession>A0A9J7K6K0</accession>
<dbReference type="AlphaFoldDB" id="A0A9J7K6K0"/>
<dbReference type="FunFam" id="2.60.40.820:FF:000011">
    <property type="entry name" value="T-box transcription factor TBX21"/>
    <property type="match status" value="1"/>
</dbReference>
<sequence>MQQSCAPGEAGFQAYGTDTSVDGGGPTSAPTRMDAADVDDTAVGTDSFQPPGLSMPYGMSGGYTPPDSNSSRSSPGDGVDAELSRYNSQVPPDYPLGHYPGATNPENAYSITSMTPSPHPYTNGYDQPQMYGQQPPGYFAPIESGPPQPPNGQYQHGYNGNYPYPGGGSMYGYPPGPPPTPAKLSVFLTNRDLWVKFHQHETEMIITKQGRRMFPVLQFAISGLDPHAQYNVFVDMVLADVNHWKFQNGKWVPCGRADTNPQGSRVYVHPESPNSGAHWMKQEVVFSKLKLTNNKGADNGHVVLNSMHKYQPRLHIIEVSNRAGGGERVLQSHSFPETQFIAVTAYQNTDITQLKIDYNPFAKGFRDNYDGPTNIRPNGFDGRSAGMEPGMHPSLGGPLPLMPPIYPVGPPMPAHNRGIHLPYDMRSHSSGGSSSSPGSPEMQPKDLELKETASDLPGSAQNGQSNATPEKQASPTRVNNSNLLLTTTAPYTVNSSGQPHYSMAMTMHSRGMPPRNGGLPQNGQVSENGNMAPNGHISQNGQSQGEEARPEWRSPSKTRPSGDEDDNRDAAAKRLRTEELPPYHDATPGNNYDVYDDQPGDGTSSFGQQQDHMQYHRYNGYYSANPEDYGHYYDRNAMQYGYYGNQGYQASAHAQFVDSEKFAHAHYNGAYHQAQYNGGYMPTSTASAETATGHY</sequence>
<dbReference type="PROSITE" id="PS01283">
    <property type="entry name" value="TBOX_1"/>
    <property type="match status" value="1"/>
</dbReference>
<dbReference type="GO" id="GO:0000978">
    <property type="term" value="F:RNA polymerase II cis-regulatory region sequence-specific DNA binding"/>
    <property type="evidence" value="ECO:0000318"/>
    <property type="project" value="GO_Central"/>
</dbReference>
<feature type="DNA-binding region" description="T-box" evidence="14">
    <location>
        <begin position="193"/>
        <end position="367"/>
    </location>
</feature>
<name>A0A9J7K6K0_BRAFL</name>
<dbReference type="CDD" id="cd20194">
    <property type="entry name" value="T-box_TBR1_2_21-like"/>
    <property type="match status" value="1"/>
</dbReference>
<dbReference type="InterPro" id="IPR018186">
    <property type="entry name" value="TF_T-box_CS"/>
</dbReference>
<dbReference type="GO" id="GO:0000981">
    <property type="term" value="F:DNA-binding transcription factor activity, RNA polymerase II-specific"/>
    <property type="evidence" value="ECO:0000318"/>
    <property type="project" value="GO_Central"/>
</dbReference>
<feature type="domain" description="T-box" evidence="16">
    <location>
        <begin position="188"/>
        <end position="367"/>
    </location>
</feature>
<reference evidence="18" key="3">
    <citation type="submission" date="2025-08" db="UniProtKB">
        <authorList>
            <consortium name="RefSeq"/>
        </authorList>
    </citation>
    <scope>IDENTIFICATION</scope>
</reference>
<dbReference type="RefSeq" id="XP_035658836.1">
    <property type="nucleotide sequence ID" value="XM_035802943.1"/>
</dbReference>
<evidence type="ECO:0000256" key="9">
    <source>
        <dbReference type="ARBA" id="ARBA00023163"/>
    </source>
</evidence>
<dbReference type="PANTHER" id="PTHR11267:SF201">
    <property type="entry name" value="T-BOX DOMAIN-CONTAINING PROTEIN"/>
    <property type="match status" value="1"/>
</dbReference>
<dbReference type="PRINTS" id="PR00937">
    <property type="entry name" value="TBOX"/>
</dbReference>
<keyword evidence="8" id="KW-0010">Activator</keyword>
<protein>
    <recommendedName>
        <fullName evidence="11">T-box transcription factor TBX21</fullName>
    </recommendedName>
    <alternativeName>
        <fullName evidence="12">T-cell-specific T-box transcription factor T-bet</fullName>
    </alternativeName>
    <alternativeName>
        <fullName evidence="13">Transcription factor TBLYM</fullName>
    </alternativeName>
</protein>
<feature type="compositionally biased region" description="Polar residues" evidence="15">
    <location>
        <begin position="459"/>
        <end position="499"/>
    </location>
</feature>
<evidence type="ECO:0000256" key="14">
    <source>
        <dbReference type="PROSITE-ProRule" id="PRU00201"/>
    </source>
</evidence>
<keyword evidence="10 14" id="KW-0539">Nucleus</keyword>
<dbReference type="PANTHER" id="PTHR11267">
    <property type="entry name" value="T-BOX PROTEIN-RELATED"/>
    <property type="match status" value="1"/>
</dbReference>
<dbReference type="PROSITE" id="PS50252">
    <property type="entry name" value="TBOX_3"/>
    <property type="match status" value="1"/>
</dbReference>
<evidence type="ECO:0000256" key="2">
    <source>
        <dbReference type="ARBA" id="ARBA00022491"/>
    </source>
</evidence>
<evidence type="ECO:0000256" key="1">
    <source>
        <dbReference type="ARBA" id="ARBA00004123"/>
    </source>
</evidence>
<dbReference type="SMART" id="SM00425">
    <property type="entry name" value="TBOX"/>
    <property type="match status" value="1"/>
</dbReference>
<evidence type="ECO:0000256" key="6">
    <source>
        <dbReference type="ARBA" id="ARBA00023015"/>
    </source>
</evidence>
<gene>
    <name evidence="18" type="primary">LOC118404018</name>
</gene>
<dbReference type="GeneID" id="118404018"/>
<evidence type="ECO:0000256" key="8">
    <source>
        <dbReference type="ARBA" id="ARBA00023159"/>
    </source>
</evidence>
<evidence type="ECO:0000256" key="11">
    <source>
        <dbReference type="ARBA" id="ARBA00072238"/>
    </source>
</evidence>
<dbReference type="GO" id="GO:0045892">
    <property type="term" value="P:negative regulation of DNA-templated transcription"/>
    <property type="evidence" value="ECO:0007669"/>
    <property type="project" value="UniProtKB-ARBA"/>
</dbReference>
<dbReference type="InterPro" id="IPR008967">
    <property type="entry name" value="p53-like_TF_DNA-bd_sf"/>
</dbReference>
<keyword evidence="4" id="KW-0597">Phosphoprotein</keyword>
<dbReference type="KEGG" id="bfo:118404018"/>
<keyword evidence="3" id="KW-1017">Isopeptide bond</keyword>
<evidence type="ECO:0000259" key="16">
    <source>
        <dbReference type="PROSITE" id="PS50252"/>
    </source>
</evidence>
<dbReference type="Gene3D" id="2.60.40.820">
    <property type="entry name" value="Transcription factor, T-box"/>
    <property type="match status" value="1"/>
</dbReference>
<feature type="region of interest" description="Disordered" evidence="15">
    <location>
        <begin position="417"/>
        <end position="608"/>
    </location>
</feature>
<dbReference type="GO" id="GO:0045893">
    <property type="term" value="P:positive regulation of DNA-templated transcription"/>
    <property type="evidence" value="ECO:0007669"/>
    <property type="project" value="InterPro"/>
</dbReference>
<evidence type="ECO:0000256" key="4">
    <source>
        <dbReference type="ARBA" id="ARBA00022553"/>
    </source>
</evidence>
<reference evidence="17" key="2">
    <citation type="journal article" date="2020" name="Nat. Ecol. Evol.">
        <title>Deeply conserved synteny resolves early events in vertebrate evolution.</title>
        <authorList>
            <person name="Simakov O."/>
            <person name="Marletaz F."/>
            <person name="Yue J.X."/>
            <person name="O'Connell B."/>
            <person name="Jenkins J."/>
            <person name="Brandt A."/>
            <person name="Calef R."/>
            <person name="Tung C.H."/>
            <person name="Huang T.K."/>
            <person name="Schmutz J."/>
            <person name="Satoh N."/>
            <person name="Yu J.K."/>
            <person name="Putnam N.H."/>
            <person name="Green R.E."/>
            <person name="Rokhsar D.S."/>
        </authorList>
    </citation>
    <scope>NUCLEOTIDE SEQUENCE [LARGE SCALE GENOMIC DNA]</scope>
    <source>
        <strain evidence="17">S238N-H82</strain>
    </source>
</reference>
<evidence type="ECO:0000256" key="7">
    <source>
        <dbReference type="ARBA" id="ARBA00023125"/>
    </source>
</evidence>
<keyword evidence="6" id="KW-0805">Transcription regulation</keyword>
<evidence type="ECO:0000256" key="5">
    <source>
        <dbReference type="ARBA" id="ARBA00022843"/>
    </source>
</evidence>
<keyword evidence="7 14" id="KW-0238">DNA-binding</keyword>
<dbReference type="GO" id="GO:0000785">
    <property type="term" value="C:chromatin"/>
    <property type="evidence" value="ECO:0000318"/>
    <property type="project" value="GO_Central"/>
</dbReference>
<dbReference type="GO" id="GO:0006357">
    <property type="term" value="P:regulation of transcription by RNA polymerase II"/>
    <property type="evidence" value="ECO:0000318"/>
    <property type="project" value="GO_Central"/>
</dbReference>
<feature type="compositionally biased region" description="Polar residues" evidence="15">
    <location>
        <begin position="519"/>
        <end position="545"/>
    </location>
</feature>
<evidence type="ECO:0000256" key="12">
    <source>
        <dbReference type="ARBA" id="ARBA00078344"/>
    </source>
</evidence>
<keyword evidence="9" id="KW-0804">Transcription</keyword>
<dbReference type="SUPFAM" id="SSF49417">
    <property type="entry name" value="p53-like transcription factors"/>
    <property type="match status" value="1"/>
</dbReference>
<comment type="subcellular location">
    <subcellularLocation>
        <location evidence="1 14">Nucleus</location>
    </subcellularLocation>
</comment>
<dbReference type="OMA" id="DSEKFAH"/>
<evidence type="ECO:0000256" key="15">
    <source>
        <dbReference type="SAM" id="MobiDB-lite"/>
    </source>
</evidence>
<dbReference type="InterPro" id="IPR036960">
    <property type="entry name" value="T-box_sf"/>
</dbReference>
<evidence type="ECO:0000313" key="17">
    <source>
        <dbReference type="Proteomes" id="UP000001554"/>
    </source>
</evidence>
<feature type="region of interest" description="Disordered" evidence="15">
    <location>
        <begin position="369"/>
        <end position="396"/>
    </location>
</feature>